<feature type="transmembrane region" description="Helical" evidence="2">
    <location>
        <begin position="109"/>
        <end position="128"/>
    </location>
</feature>
<proteinExistence type="predicted"/>
<dbReference type="AlphaFoldDB" id="A0A9P3PJA0"/>
<organism evidence="3 4">
    <name type="scientific">Lyophyllum shimeji</name>
    <name type="common">Hon-shimeji</name>
    <name type="synonym">Tricholoma shimeji</name>
    <dbReference type="NCBI Taxonomy" id="47721"/>
    <lineage>
        <taxon>Eukaryota</taxon>
        <taxon>Fungi</taxon>
        <taxon>Dikarya</taxon>
        <taxon>Basidiomycota</taxon>
        <taxon>Agaricomycotina</taxon>
        <taxon>Agaricomycetes</taxon>
        <taxon>Agaricomycetidae</taxon>
        <taxon>Agaricales</taxon>
        <taxon>Tricholomatineae</taxon>
        <taxon>Lyophyllaceae</taxon>
        <taxon>Lyophyllum</taxon>
    </lineage>
</organism>
<accession>A0A9P3PJA0</accession>
<dbReference type="OrthoDB" id="3251775at2759"/>
<evidence type="ECO:0000313" key="3">
    <source>
        <dbReference type="EMBL" id="GLB37230.1"/>
    </source>
</evidence>
<sequence>MANVLVLLHIVALWDGSPKVAALMAGGFTISFSATLVLMTLALSRLWGAISFSPVLSMCVVSRTSPLMVAVWASPALFEILVLTSTAWNAISRPRDARFPLVRALHRDGLTFFMALTILRMVNLSLATTFRPELVLLAAFFVWSMTTLILNRSLLRLKRARLLGGFGSGPVSRNNDPRAQLPFGIRPRLQVDALLERPDFELHELDEGNMSTGRTSSGAKSPWYTVKW</sequence>
<evidence type="ECO:0000313" key="4">
    <source>
        <dbReference type="Proteomes" id="UP001063166"/>
    </source>
</evidence>
<protein>
    <submittedName>
        <fullName evidence="3">Uncharacterized protein</fullName>
    </submittedName>
</protein>
<feature type="region of interest" description="Disordered" evidence="1">
    <location>
        <begin position="207"/>
        <end position="228"/>
    </location>
</feature>
<dbReference type="Proteomes" id="UP001063166">
    <property type="component" value="Unassembled WGS sequence"/>
</dbReference>
<keyword evidence="2" id="KW-1133">Transmembrane helix</keyword>
<keyword evidence="2" id="KW-0472">Membrane</keyword>
<keyword evidence="2" id="KW-0812">Transmembrane</keyword>
<feature type="transmembrane region" description="Helical" evidence="2">
    <location>
        <begin position="134"/>
        <end position="151"/>
    </location>
</feature>
<comment type="caution">
    <text evidence="3">The sequence shown here is derived from an EMBL/GenBank/DDBJ whole genome shotgun (WGS) entry which is preliminary data.</text>
</comment>
<dbReference type="EMBL" id="BRPK01000004">
    <property type="protein sequence ID" value="GLB37230.1"/>
    <property type="molecule type" value="Genomic_DNA"/>
</dbReference>
<feature type="transmembrane region" description="Helical" evidence="2">
    <location>
        <begin position="69"/>
        <end position="88"/>
    </location>
</feature>
<name>A0A9P3PJA0_LYOSH</name>
<keyword evidence="4" id="KW-1185">Reference proteome</keyword>
<feature type="transmembrane region" description="Helical" evidence="2">
    <location>
        <begin position="20"/>
        <end position="39"/>
    </location>
</feature>
<gene>
    <name evidence="3" type="ORF">LshimejAT787_0402810</name>
</gene>
<evidence type="ECO:0000256" key="1">
    <source>
        <dbReference type="SAM" id="MobiDB-lite"/>
    </source>
</evidence>
<reference evidence="3" key="1">
    <citation type="submission" date="2022-07" db="EMBL/GenBank/DDBJ databases">
        <title>The genome of Lyophyllum shimeji provides insight into the initial evolution of ectomycorrhizal fungal genome.</title>
        <authorList>
            <person name="Kobayashi Y."/>
            <person name="Shibata T."/>
            <person name="Hirakawa H."/>
            <person name="Shigenobu S."/>
            <person name="Nishiyama T."/>
            <person name="Yamada A."/>
            <person name="Hasebe M."/>
            <person name="Kawaguchi M."/>
        </authorList>
    </citation>
    <scope>NUCLEOTIDE SEQUENCE</scope>
    <source>
        <strain evidence="3">AT787</strain>
    </source>
</reference>
<feature type="compositionally biased region" description="Polar residues" evidence="1">
    <location>
        <begin position="209"/>
        <end position="219"/>
    </location>
</feature>
<evidence type="ECO:0000256" key="2">
    <source>
        <dbReference type="SAM" id="Phobius"/>
    </source>
</evidence>